<dbReference type="Proteomes" id="UP000187172">
    <property type="component" value="Unassembled WGS sequence"/>
</dbReference>
<dbReference type="InterPro" id="IPR016024">
    <property type="entry name" value="ARM-type_fold"/>
</dbReference>
<dbReference type="PROSITE" id="PS50077">
    <property type="entry name" value="HEAT_REPEAT"/>
    <property type="match status" value="1"/>
</dbReference>
<keyword evidence="2" id="KW-1185">Reference proteome</keyword>
<protein>
    <recommendedName>
        <fullName evidence="3">DNA alkylation repair protein</fullName>
    </recommendedName>
</protein>
<accession>A0A1R1EMQ9</accession>
<comment type="caution">
    <text evidence="1">The sequence shown here is derived from an EMBL/GenBank/DDBJ whole genome shotgun (WGS) entry which is preliminary data.</text>
</comment>
<proteinExistence type="predicted"/>
<dbReference type="EMBL" id="MRTP01000005">
    <property type="protein sequence ID" value="OMF53101.1"/>
    <property type="molecule type" value="Genomic_DNA"/>
</dbReference>
<reference evidence="1 2" key="1">
    <citation type="submission" date="2016-11" db="EMBL/GenBank/DDBJ databases">
        <title>Paenibacillus species isolates.</title>
        <authorList>
            <person name="Beno S.M."/>
        </authorList>
    </citation>
    <scope>NUCLEOTIDE SEQUENCE [LARGE SCALE GENOMIC DNA]</scope>
    <source>
        <strain evidence="1 2">FSL R5-0378</strain>
    </source>
</reference>
<dbReference type="AlphaFoldDB" id="A0A1R1EMQ9"/>
<sequence length="373" mass="42138">MAELKAVYNEEFLRGFGAKVHTAHAAFDTDKFVKDVMDDTWQELELKARMRRISEKLGDHLPARYEEALEVLFAIDEHCAGFPYLFFPDFVEVFGQAPEHWDLSMKALERFTSKSSAEFAVRPFLLRDPERMMRQMTVWAQYPDEHVRRLASEGSRPRLPWGQALPMFKKDPAPVLPVLELLKQDPSLYVRKSVANNLNDIAKDHSDVVLETARRWKGTHPHTDWIIRHGCRTLIKKSHPEAMALFGYAESSAEEPLASAASLTVEPSEVAVGGSTELYYEIRVRDGQPAHIRVEYGIDFVKARGKISRKAFLLSDKTVPGGSRLSGTRTHSWADLTTRRHYPGEHRIVLLVNGQETASASLVLTGSGGEQQA</sequence>
<dbReference type="SUPFAM" id="SSF48371">
    <property type="entry name" value="ARM repeat"/>
    <property type="match status" value="1"/>
</dbReference>
<evidence type="ECO:0008006" key="3">
    <source>
        <dbReference type="Google" id="ProtNLM"/>
    </source>
</evidence>
<evidence type="ECO:0000313" key="1">
    <source>
        <dbReference type="EMBL" id="OMF53101.1"/>
    </source>
</evidence>
<dbReference type="Gene3D" id="1.25.40.290">
    <property type="entry name" value="ARM repeat domains"/>
    <property type="match status" value="1"/>
</dbReference>
<dbReference type="RefSeq" id="WP_076172152.1">
    <property type="nucleotide sequence ID" value="NZ_MRTP01000005.1"/>
</dbReference>
<name>A0A1R1EMQ9_9BACL</name>
<organism evidence="1 2">
    <name type="scientific">Paenibacillus rhizosphaerae</name>
    <dbReference type="NCBI Taxonomy" id="297318"/>
    <lineage>
        <taxon>Bacteria</taxon>
        <taxon>Bacillati</taxon>
        <taxon>Bacillota</taxon>
        <taxon>Bacilli</taxon>
        <taxon>Bacillales</taxon>
        <taxon>Paenibacillaceae</taxon>
        <taxon>Paenibacillus</taxon>
    </lineage>
</organism>
<evidence type="ECO:0000313" key="2">
    <source>
        <dbReference type="Proteomes" id="UP000187172"/>
    </source>
</evidence>
<gene>
    <name evidence="1" type="ORF">BK138_19520</name>
</gene>
<dbReference type="InterPro" id="IPR021133">
    <property type="entry name" value="HEAT_type_2"/>
</dbReference>